<dbReference type="PATRIC" id="fig|692370.5.peg.2126"/>
<feature type="binding site" evidence="5">
    <location>
        <position position="228"/>
    </location>
    <ligand>
        <name>Fe cation</name>
        <dbReference type="ChEBI" id="CHEBI:24875"/>
        <note>catalytic</note>
    </ligand>
</feature>
<dbReference type="InterPro" id="IPR004294">
    <property type="entry name" value="Carotenoid_Oase"/>
</dbReference>
<name>A0A1B2AEQ9_9SPHN</name>
<dbReference type="AlphaFoldDB" id="A0A1B2AEQ9"/>
<feature type="binding site" evidence="5">
    <location>
        <position position="179"/>
    </location>
    <ligand>
        <name>Fe cation</name>
        <dbReference type="ChEBI" id="CHEBI:24875"/>
        <note>catalytic</note>
    </ligand>
</feature>
<dbReference type="OrthoDB" id="6636843at2"/>
<evidence type="ECO:0000313" key="7">
    <source>
        <dbReference type="EMBL" id="ANY20616.1"/>
    </source>
</evidence>
<dbReference type="EC" id="1.13.11.-" evidence="6"/>
<keyword evidence="3 6" id="KW-0560">Oxidoreductase</keyword>
<dbReference type="GO" id="GO:0046872">
    <property type="term" value="F:metal ion binding"/>
    <property type="evidence" value="ECO:0007669"/>
    <property type="project" value="UniProtKB-KW"/>
</dbReference>
<sequence>MASVLEKTIRGAVTAGIGTVAGLSRKRLSDDSAFMRGIHTPMAEELTIADLEITGAIPPQLDGRYVRIGPNPHFAGGKGHHWFVGDGMVHGVKLRGGKAEWYRNRYIRSRALEQTSGLAAAPGPRRGMSDTVNTNVIGFGGQTLAMVEAGSYPAILSEELETVSFSDFGGGLAGSFTAHPHEDPLTGEFHAICYDAANPSRITHVALDKHGKVLRELPIPVEHGPSIHDCTITQNYVVIFDLPVTFSMKALLAGHKFPYRWNRDHTARVGLLRRDGDASDVTWHEVDPCYVFHVANSYEDEAGRVVIDCCAYETMFDGDMEGPFGRPLGLERWTVDPTGGRVERTSIDPTPQEFPRPDERFFAQPYRYAWVVGLPDAGSEEFFAAAPLIRHDLSTGARTTRSFGENAVPGEFVFVPRNADAPEGDGWLIGYVIDRASQTTDLAILDAETMEDVARVHIPHVVPPGFHGNWIAAS</sequence>
<evidence type="ECO:0000256" key="3">
    <source>
        <dbReference type="ARBA" id="ARBA00023002"/>
    </source>
</evidence>
<dbReference type="KEGG" id="ado:A6F68_02114"/>
<reference evidence="7 8" key="1">
    <citation type="submission" date="2016-07" db="EMBL/GenBank/DDBJ databases">
        <title>Complete genome sequence of Altererythrobacter dongtanensis KCTC 22672, a type strain with esterase isolated from tidal flat.</title>
        <authorList>
            <person name="Cheng H."/>
            <person name="Wu Y.-H."/>
            <person name="Zhou P."/>
            <person name="Huo Y.-Y."/>
            <person name="Wang C.-S."/>
            <person name="Xu X.-W."/>
        </authorList>
    </citation>
    <scope>NUCLEOTIDE SEQUENCE [LARGE SCALE GENOMIC DNA]</scope>
    <source>
        <strain evidence="7 8">KCTC 22672</strain>
    </source>
</reference>
<dbReference type="STRING" id="692370.A6F68_02114"/>
<evidence type="ECO:0000256" key="4">
    <source>
        <dbReference type="ARBA" id="ARBA00023004"/>
    </source>
</evidence>
<dbReference type="GO" id="GO:0010436">
    <property type="term" value="F:carotenoid dioxygenase activity"/>
    <property type="evidence" value="ECO:0007669"/>
    <property type="project" value="TreeGrafter"/>
</dbReference>
<dbReference type="RefSeq" id="WP_067679578.1">
    <property type="nucleotide sequence ID" value="NZ_CP016591.1"/>
</dbReference>
<keyword evidence="2 5" id="KW-0479">Metal-binding</keyword>
<dbReference type="Pfam" id="PF03055">
    <property type="entry name" value="RPE65"/>
    <property type="match status" value="1"/>
</dbReference>
<gene>
    <name evidence="7" type="ORF">A6F68_02114</name>
</gene>
<keyword evidence="8" id="KW-1185">Reference proteome</keyword>
<evidence type="ECO:0000256" key="2">
    <source>
        <dbReference type="ARBA" id="ARBA00022723"/>
    </source>
</evidence>
<feature type="binding site" evidence="5">
    <location>
        <position position="293"/>
    </location>
    <ligand>
        <name>Fe cation</name>
        <dbReference type="ChEBI" id="CHEBI:24875"/>
        <note>catalytic</note>
    </ligand>
</feature>
<evidence type="ECO:0000256" key="1">
    <source>
        <dbReference type="ARBA" id="ARBA00006787"/>
    </source>
</evidence>
<evidence type="ECO:0000256" key="5">
    <source>
        <dbReference type="PIRSR" id="PIRSR604294-1"/>
    </source>
</evidence>
<keyword evidence="6" id="KW-0223">Dioxygenase</keyword>
<proteinExistence type="inferred from homology"/>
<comment type="similarity">
    <text evidence="1 6">Belongs to the carotenoid oxygenase family.</text>
</comment>
<protein>
    <recommendedName>
        <fullName evidence="6">Dioxygenase</fullName>
        <ecNumber evidence="6">1.13.11.-</ecNumber>
    </recommendedName>
</protein>
<feature type="binding site" evidence="5">
    <location>
        <position position="467"/>
    </location>
    <ligand>
        <name>Fe cation</name>
        <dbReference type="ChEBI" id="CHEBI:24875"/>
        <note>catalytic</note>
    </ligand>
</feature>
<evidence type="ECO:0000313" key="8">
    <source>
        <dbReference type="Proteomes" id="UP000092932"/>
    </source>
</evidence>
<dbReference type="PANTHER" id="PTHR10543:SF89">
    <property type="entry name" value="CAROTENOID 9,10(9',10')-CLEAVAGE DIOXYGENASE 1"/>
    <property type="match status" value="1"/>
</dbReference>
<dbReference type="PANTHER" id="PTHR10543">
    <property type="entry name" value="BETA-CAROTENE DIOXYGENASE"/>
    <property type="match status" value="1"/>
</dbReference>
<dbReference type="Proteomes" id="UP000092932">
    <property type="component" value="Chromosome"/>
</dbReference>
<dbReference type="GO" id="GO:0016121">
    <property type="term" value="P:carotene catabolic process"/>
    <property type="evidence" value="ECO:0007669"/>
    <property type="project" value="TreeGrafter"/>
</dbReference>
<organism evidence="7 8">
    <name type="scientific">Tsuneonella dongtanensis</name>
    <dbReference type="NCBI Taxonomy" id="692370"/>
    <lineage>
        <taxon>Bacteria</taxon>
        <taxon>Pseudomonadati</taxon>
        <taxon>Pseudomonadota</taxon>
        <taxon>Alphaproteobacteria</taxon>
        <taxon>Sphingomonadales</taxon>
        <taxon>Erythrobacteraceae</taxon>
        <taxon>Tsuneonella</taxon>
    </lineage>
</organism>
<dbReference type="EMBL" id="CP016591">
    <property type="protein sequence ID" value="ANY20616.1"/>
    <property type="molecule type" value="Genomic_DNA"/>
</dbReference>
<evidence type="ECO:0000256" key="6">
    <source>
        <dbReference type="RuleBase" id="RU364048"/>
    </source>
</evidence>
<keyword evidence="4 5" id="KW-0408">Iron</keyword>
<accession>A0A1B2AEQ9</accession>
<comment type="cofactor">
    <cofactor evidence="5 6">
        <name>Fe(2+)</name>
        <dbReference type="ChEBI" id="CHEBI:29033"/>
    </cofactor>
    <text evidence="5 6">Binds 1 Fe(2+) ion per subunit.</text>
</comment>